<dbReference type="EMBL" id="LVWD01000037">
    <property type="protein sequence ID" value="OAD39868.1"/>
    <property type="molecule type" value="Genomic_DNA"/>
</dbReference>
<evidence type="ECO:0000313" key="4">
    <source>
        <dbReference type="EMBL" id="OAD39868.1"/>
    </source>
</evidence>
<dbReference type="STRING" id="1763535.LPB072_01775"/>
<evidence type="ECO:0000313" key="3">
    <source>
        <dbReference type="EMBL" id="AOW11775.1"/>
    </source>
</evidence>
<protein>
    <submittedName>
        <fullName evidence="3">Fumarylacetoacetate hydrolase</fullName>
    </submittedName>
</protein>
<name>A0A167GTP9_9BURK</name>
<reference evidence="4 5" key="1">
    <citation type="submission" date="2016-02" db="EMBL/GenBank/DDBJ databases">
        <title>Draft genome sequence of Hydrogenophaga sp. LPB0072.</title>
        <authorList>
            <person name="Shin S.-K."/>
            <person name="Yi H."/>
        </authorList>
    </citation>
    <scope>NUCLEOTIDE SEQUENCE [LARGE SCALE GENOMIC DNA]</scope>
    <source>
        <strain evidence="4 5">LPB0072</strain>
    </source>
</reference>
<keyword evidence="1" id="KW-0479">Metal-binding</keyword>
<feature type="domain" description="Fumarylacetoacetase-like C-terminal" evidence="2">
    <location>
        <begin position="15"/>
        <end position="220"/>
    </location>
</feature>
<dbReference type="Proteomes" id="UP000185680">
    <property type="component" value="Chromosome"/>
</dbReference>
<keyword evidence="5" id="KW-1185">Reference proteome</keyword>
<dbReference type="GO" id="GO:0016787">
    <property type="term" value="F:hydrolase activity"/>
    <property type="evidence" value="ECO:0007669"/>
    <property type="project" value="UniProtKB-KW"/>
</dbReference>
<evidence type="ECO:0000259" key="2">
    <source>
        <dbReference type="Pfam" id="PF01557"/>
    </source>
</evidence>
<gene>
    <name evidence="3" type="ORF">LPB072_01775</name>
    <name evidence="4" type="ORF">LPB72_20035</name>
</gene>
<dbReference type="SUPFAM" id="SSF56529">
    <property type="entry name" value="FAH"/>
    <property type="match status" value="1"/>
</dbReference>
<dbReference type="Pfam" id="PF01557">
    <property type="entry name" value="FAA_hydrolase"/>
    <property type="match status" value="1"/>
</dbReference>
<evidence type="ECO:0000313" key="6">
    <source>
        <dbReference type="Proteomes" id="UP000185680"/>
    </source>
</evidence>
<dbReference type="InterPro" id="IPR036663">
    <property type="entry name" value="Fumarylacetoacetase_C_sf"/>
</dbReference>
<dbReference type="InterPro" id="IPR011234">
    <property type="entry name" value="Fumarylacetoacetase-like_C"/>
</dbReference>
<reference evidence="3 6" key="2">
    <citation type="submission" date="2016-10" db="EMBL/GenBank/DDBJ databases">
        <title>Hydorgenophaga sp. LPB0072 isolated from gastropod.</title>
        <authorList>
            <person name="Kim E."/>
            <person name="Yi H."/>
        </authorList>
    </citation>
    <scope>NUCLEOTIDE SEQUENCE [LARGE SCALE GENOMIC DNA]</scope>
    <source>
        <strain evidence="3 6">LPB0072</strain>
    </source>
</reference>
<evidence type="ECO:0000256" key="1">
    <source>
        <dbReference type="ARBA" id="ARBA00022723"/>
    </source>
</evidence>
<dbReference type="PANTHER" id="PTHR11820:SF114">
    <property type="entry name" value="4-HYDROXYPHENYLACETATE CATABOLISM PROTEIN"/>
    <property type="match status" value="1"/>
</dbReference>
<keyword evidence="3" id="KW-0378">Hydrolase</keyword>
<dbReference type="Gene3D" id="3.90.850.10">
    <property type="entry name" value="Fumarylacetoacetase-like, C-terminal domain"/>
    <property type="match status" value="1"/>
</dbReference>
<dbReference type="Proteomes" id="UP000185657">
    <property type="component" value="Unassembled WGS sequence"/>
</dbReference>
<sequence>MNNPLVSHWTPRGTVYGPLLNFQREHALWAPRMSEAPYKAPPQAPVLYIKTANTFSPSGGTVVLPPGAEALAVGATIGLVMGEPLPGCSRPRLSALAGCVLLNDWAVPHDSYFRPPVKSRCADGLLGVGAALAPVPVAWDGLQIEVRINGVWKQTVALAELVRPAAQLLADVGEFMTLQPGDVLMVGTDCLEDGSRPLAKAGDTVEISAAGFRPVVHTVVKNLGAAA</sequence>
<accession>A0A167GTP9</accession>
<organism evidence="3 6">
    <name type="scientific">Hydrogenophaga crassostreae</name>
    <dbReference type="NCBI Taxonomy" id="1763535"/>
    <lineage>
        <taxon>Bacteria</taxon>
        <taxon>Pseudomonadati</taxon>
        <taxon>Pseudomonadota</taxon>
        <taxon>Betaproteobacteria</taxon>
        <taxon>Burkholderiales</taxon>
        <taxon>Comamonadaceae</taxon>
        <taxon>Hydrogenophaga</taxon>
    </lineage>
</organism>
<proteinExistence type="predicted"/>
<dbReference type="RefSeq" id="WP_066095338.1">
    <property type="nucleotide sequence ID" value="NZ_CP017476.1"/>
</dbReference>
<dbReference type="OrthoDB" id="9805307at2"/>
<dbReference type="EMBL" id="CP017476">
    <property type="protein sequence ID" value="AOW11775.1"/>
    <property type="molecule type" value="Genomic_DNA"/>
</dbReference>
<dbReference type="AlphaFoldDB" id="A0A167GTP9"/>
<dbReference type="GO" id="GO:0046872">
    <property type="term" value="F:metal ion binding"/>
    <property type="evidence" value="ECO:0007669"/>
    <property type="project" value="UniProtKB-KW"/>
</dbReference>
<dbReference type="KEGG" id="hyl:LPB072_01775"/>
<evidence type="ECO:0000313" key="5">
    <source>
        <dbReference type="Proteomes" id="UP000185657"/>
    </source>
</evidence>
<dbReference type="PANTHER" id="PTHR11820">
    <property type="entry name" value="ACYLPYRUVASE"/>
    <property type="match status" value="1"/>
</dbReference>